<sequence>MDPHHTDPLFARVYTQPGEQPARGPSSLQLAAGRIAQISALSDLPASARHHLALPALANAHDHGRGLRTLAFGAQDQALETWLTELAYEPRVDPYLRAVVAFARMVESGICAANHCHNTQDGRQLLAEAEAVSRAARDVGIRIAFAVPFAGRNSVVYGPLEPLLKQLPATDHARVHAMRRPSRSLQENMQLVEQIAALEHEFFSVQYGPVGPQWLDDGALLAIAQASAADGRRVHMHLFETRPQRDWADAHYKHGLIQHLDSIGLLSPRLTIAHAVWLSLDECRLLAERGVTVSANLSSNMRLRSGVPAWRNYLDAGLKFGIGLDGMSCDDDEDMLRELRLAWRHLGTQCSANEFSLADLFEAACVTGRYSITGADGGGRIAAGAPADFIVLDTQRLYSDVLDPARSDELNLILARASKRDIARVVIAGRTVAQDGRCVTVDLPALEARLLEDARQAMLAAPVDAAAVSRLRDAVAHYYAHEALHCACGDSTAD</sequence>
<protein>
    <submittedName>
        <fullName evidence="4">Amidohydrolase family protein</fullName>
    </submittedName>
</protein>
<feature type="domain" description="Amidohydrolase-related" evidence="3">
    <location>
        <begin position="53"/>
        <end position="432"/>
    </location>
</feature>
<dbReference type="Proteomes" id="UP001410394">
    <property type="component" value="Unassembled WGS sequence"/>
</dbReference>
<name>A0ABU9Z2M3_9RHOO</name>
<dbReference type="PANTHER" id="PTHR43794:SF11">
    <property type="entry name" value="AMIDOHYDROLASE-RELATED DOMAIN-CONTAINING PROTEIN"/>
    <property type="match status" value="1"/>
</dbReference>
<comment type="caution">
    <text evidence="4">The sequence shown here is derived from an EMBL/GenBank/DDBJ whole genome shotgun (WGS) entry which is preliminary data.</text>
</comment>
<reference evidence="4 5" key="1">
    <citation type="journal article" date="2018" name="Int. J. Syst. Evol. Microbiol.">
        <title>Uliginosibacterium sediminicola sp. nov., isolated from freshwater sediment.</title>
        <authorList>
            <person name="Hwang W.M."/>
            <person name="Kim S.M."/>
            <person name="Kang K."/>
            <person name="Ahn T.Y."/>
        </authorList>
    </citation>
    <scope>NUCLEOTIDE SEQUENCE [LARGE SCALE GENOMIC DNA]</scope>
    <source>
        <strain evidence="4 5">M1-21</strain>
    </source>
</reference>
<dbReference type="Pfam" id="PF01979">
    <property type="entry name" value="Amidohydro_1"/>
    <property type="match status" value="1"/>
</dbReference>
<dbReference type="InterPro" id="IPR006680">
    <property type="entry name" value="Amidohydro-rel"/>
</dbReference>
<evidence type="ECO:0000256" key="1">
    <source>
        <dbReference type="ARBA" id="ARBA00006745"/>
    </source>
</evidence>
<evidence type="ECO:0000259" key="3">
    <source>
        <dbReference type="Pfam" id="PF01979"/>
    </source>
</evidence>
<evidence type="ECO:0000256" key="2">
    <source>
        <dbReference type="ARBA" id="ARBA00022801"/>
    </source>
</evidence>
<accession>A0ABU9Z2M3</accession>
<evidence type="ECO:0000313" key="5">
    <source>
        <dbReference type="Proteomes" id="UP001410394"/>
    </source>
</evidence>
<dbReference type="RefSeq" id="WP_345920789.1">
    <property type="nucleotide sequence ID" value="NZ_JBDIVE010000010.1"/>
</dbReference>
<dbReference type="InterPro" id="IPR050287">
    <property type="entry name" value="MTA/SAH_deaminase"/>
</dbReference>
<proteinExistence type="inferred from homology"/>
<keyword evidence="2" id="KW-0378">Hydrolase</keyword>
<gene>
    <name evidence="4" type="ORF">ABDB84_16140</name>
</gene>
<dbReference type="SUPFAM" id="SSF51556">
    <property type="entry name" value="Metallo-dependent hydrolases"/>
    <property type="match status" value="1"/>
</dbReference>
<dbReference type="InterPro" id="IPR032466">
    <property type="entry name" value="Metal_Hydrolase"/>
</dbReference>
<dbReference type="SUPFAM" id="SSF51338">
    <property type="entry name" value="Composite domain of metallo-dependent hydrolases"/>
    <property type="match status" value="1"/>
</dbReference>
<dbReference type="Gene3D" id="3.20.20.140">
    <property type="entry name" value="Metal-dependent hydrolases"/>
    <property type="match status" value="1"/>
</dbReference>
<evidence type="ECO:0000313" key="4">
    <source>
        <dbReference type="EMBL" id="MEN3070013.1"/>
    </source>
</evidence>
<dbReference type="InterPro" id="IPR011059">
    <property type="entry name" value="Metal-dep_hydrolase_composite"/>
</dbReference>
<comment type="similarity">
    <text evidence="1">Belongs to the metallo-dependent hydrolases superfamily. ATZ/TRZ family.</text>
</comment>
<organism evidence="4 5">
    <name type="scientific">Uliginosibacterium sediminicola</name>
    <dbReference type="NCBI Taxonomy" id="2024550"/>
    <lineage>
        <taxon>Bacteria</taxon>
        <taxon>Pseudomonadati</taxon>
        <taxon>Pseudomonadota</taxon>
        <taxon>Betaproteobacteria</taxon>
        <taxon>Rhodocyclales</taxon>
        <taxon>Zoogloeaceae</taxon>
        <taxon>Uliginosibacterium</taxon>
    </lineage>
</organism>
<dbReference type="EMBL" id="JBDIVE010000010">
    <property type="protein sequence ID" value="MEN3070013.1"/>
    <property type="molecule type" value="Genomic_DNA"/>
</dbReference>
<keyword evidence="5" id="KW-1185">Reference proteome</keyword>
<dbReference type="PANTHER" id="PTHR43794">
    <property type="entry name" value="AMINOHYDROLASE SSNA-RELATED"/>
    <property type="match status" value="1"/>
</dbReference>